<name>A0A644UFB5_9ZZZZ</name>
<protein>
    <submittedName>
        <fullName evidence="2">Uncharacterized protein</fullName>
    </submittedName>
</protein>
<evidence type="ECO:0000313" key="2">
    <source>
        <dbReference type="EMBL" id="MPL77614.1"/>
    </source>
</evidence>
<feature type="transmembrane region" description="Helical" evidence="1">
    <location>
        <begin position="163"/>
        <end position="183"/>
    </location>
</feature>
<dbReference type="EMBL" id="VSSQ01000108">
    <property type="protein sequence ID" value="MPL77614.1"/>
    <property type="molecule type" value="Genomic_DNA"/>
</dbReference>
<accession>A0A644UFB5</accession>
<comment type="caution">
    <text evidence="2">The sequence shown here is derived from an EMBL/GenBank/DDBJ whole genome shotgun (WGS) entry which is preliminary data.</text>
</comment>
<sequence>MKNLFFLIFFFAGVSSAIAQTAPDTIITHKLERIPCKILDLDAKTQAIIYTLSDNEKAYFIPFTDVYQYYWDGELILAVGRISKSDSKRRKGYDDDLYATGSPEPARTPLVYASKETYQQQAGDELVKFADMAQLGIGMQIGAGLLIGLSATMDAEAKGKDGLIYAGAGIGFVGFIIQTVSYSNARKAGRLLRISTSQDGIGLSMPIK</sequence>
<evidence type="ECO:0000256" key="1">
    <source>
        <dbReference type="SAM" id="Phobius"/>
    </source>
</evidence>
<proteinExistence type="predicted"/>
<keyword evidence="1" id="KW-1133">Transmembrane helix</keyword>
<reference evidence="2" key="1">
    <citation type="submission" date="2019-08" db="EMBL/GenBank/DDBJ databases">
        <authorList>
            <person name="Kucharzyk K."/>
            <person name="Murdoch R.W."/>
            <person name="Higgins S."/>
            <person name="Loffler F."/>
        </authorList>
    </citation>
    <scope>NUCLEOTIDE SEQUENCE</scope>
</reference>
<keyword evidence="1" id="KW-0812">Transmembrane</keyword>
<keyword evidence="1" id="KW-0472">Membrane</keyword>
<gene>
    <name evidence="2" type="ORF">SDC9_23471</name>
</gene>
<dbReference type="AlphaFoldDB" id="A0A644UFB5"/>
<organism evidence="2">
    <name type="scientific">bioreactor metagenome</name>
    <dbReference type="NCBI Taxonomy" id="1076179"/>
    <lineage>
        <taxon>unclassified sequences</taxon>
        <taxon>metagenomes</taxon>
        <taxon>ecological metagenomes</taxon>
    </lineage>
</organism>